<dbReference type="RefSeq" id="WP_201309663.1">
    <property type="nucleotide sequence ID" value="NZ_BLYI01000006.1"/>
</dbReference>
<comment type="caution">
    <text evidence="1">The sequence shown here is derived from an EMBL/GenBank/DDBJ whole genome shotgun (WGS) entry which is preliminary data.</text>
</comment>
<proteinExistence type="predicted"/>
<accession>A0A916Q8E9</accession>
<name>A0A916Q8E9_9FIRM</name>
<organism evidence="1 2">
    <name type="scientific">Anaerostipes butyraticus</name>
    <dbReference type="NCBI Taxonomy" id="645466"/>
    <lineage>
        <taxon>Bacteria</taxon>
        <taxon>Bacillati</taxon>
        <taxon>Bacillota</taxon>
        <taxon>Clostridia</taxon>
        <taxon>Lachnospirales</taxon>
        <taxon>Lachnospiraceae</taxon>
        <taxon>Anaerostipes</taxon>
    </lineage>
</organism>
<keyword evidence="2" id="KW-1185">Reference proteome</keyword>
<dbReference type="Proteomes" id="UP000613208">
    <property type="component" value="Unassembled WGS sequence"/>
</dbReference>
<sequence length="74" mass="8707">MKKTYVKSAMEVHPCEPQKLKGDAAEKEIEQQLKESEGLKQKKYRGSKKFILRKIAGETFEVDAKKRRKILKYH</sequence>
<gene>
    <name evidence="1" type="ORF">ANBU17_02600</name>
</gene>
<reference evidence="1" key="1">
    <citation type="submission" date="2020-06" db="EMBL/GenBank/DDBJ databases">
        <title>Characterization of fructooligosaccharide metabolism and fructooligosaccharide-degrading enzymes in human commensal butyrate producers.</title>
        <authorList>
            <person name="Tanno H."/>
            <person name="Fujii T."/>
            <person name="Hirano K."/>
            <person name="Maeno S."/>
            <person name="Tonozuka T."/>
            <person name="Sakamoto M."/>
            <person name="Ohkuma M."/>
            <person name="Tochio T."/>
            <person name="Endo A."/>
        </authorList>
    </citation>
    <scope>NUCLEOTIDE SEQUENCE</scope>
    <source>
        <strain evidence="1">JCM 17466</strain>
    </source>
</reference>
<dbReference type="AlphaFoldDB" id="A0A916Q8E9"/>
<evidence type="ECO:0000313" key="2">
    <source>
        <dbReference type="Proteomes" id="UP000613208"/>
    </source>
</evidence>
<dbReference type="EMBL" id="BLYI01000006">
    <property type="protein sequence ID" value="GFO83913.1"/>
    <property type="molecule type" value="Genomic_DNA"/>
</dbReference>
<evidence type="ECO:0000313" key="1">
    <source>
        <dbReference type="EMBL" id="GFO83913.1"/>
    </source>
</evidence>
<protein>
    <submittedName>
        <fullName evidence="1">Uncharacterized protein</fullName>
    </submittedName>
</protein>